<feature type="non-terminal residue" evidence="1">
    <location>
        <position position="72"/>
    </location>
</feature>
<gene>
    <name evidence="1" type="ORF">HPB47_019009</name>
</gene>
<evidence type="ECO:0000313" key="1">
    <source>
        <dbReference type="EMBL" id="KAG0434570.1"/>
    </source>
</evidence>
<proteinExistence type="predicted"/>
<dbReference type="Proteomes" id="UP000805193">
    <property type="component" value="Unassembled WGS sequence"/>
</dbReference>
<comment type="caution">
    <text evidence="1">The sequence shown here is derived from an EMBL/GenBank/DDBJ whole genome shotgun (WGS) entry which is preliminary data.</text>
</comment>
<accession>A0AC60QMW3</accession>
<organism evidence="1 2">
    <name type="scientific">Ixodes persulcatus</name>
    <name type="common">Taiga tick</name>
    <dbReference type="NCBI Taxonomy" id="34615"/>
    <lineage>
        <taxon>Eukaryota</taxon>
        <taxon>Metazoa</taxon>
        <taxon>Ecdysozoa</taxon>
        <taxon>Arthropoda</taxon>
        <taxon>Chelicerata</taxon>
        <taxon>Arachnida</taxon>
        <taxon>Acari</taxon>
        <taxon>Parasitiformes</taxon>
        <taxon>Ixodida</taxon>
        <taxon>Ixodoidea</taxon>
        <taxon>Ixodidae</taxon>
        <taxon>Ixodinae</taxon>
        <taxon>Ixodes</taxon>
    </lineage>
</organism>
<name>A0AC60QMW3_IXOPE</name>
<protein>
    <submittedName>
        <fullName evidence="1">Uncharacterized protein</fullName>
    </submittedName>
</protein>
<keyword evidence="2" id="KW-1185">Reference proteome</keyword>
<reference evidence="1 2" key="1">
    <citation type="journal article" date="2020" name="Cell">
        <title>Large-Scale Comparative Analyses of Tick Genomes Elucidate Their Genetic Diversity and Vector Capacities.</title>
        <authorList>
            <consortium name="Tick Genome and Microbiome Consortium (TIGMIC)"/>
            <person name="Jia N."/>
            <person name="Wang J."/>
            <person name="Shi W."/>
            <person name="Du L."/>
            <person name="Sun Y."/>
            <person name="Zhan W."/>
            <person name="Jiang J.F."/>
            <person name="Wang Q."/>
            <person name="Zhang B."/>
            <person name="Ji P."/>
            <person name="Bell-Sakyi L."/>
            <person name="Cui X.M."/>
            <person name="Yuan T.T."/>
            <person name="Jiang B.G."/>
            <person name="Yang W.F."/>
            <person name="Lam T.T."/>
            <person name="Chang Q.C."/>
            <person name="Ding S.J."/>
            <person name="Wang X.J."/>
            <person name="Zhu J.G."/>
            <person name="Ruan X.D."/>
            <person name="Zhao L."/>
            <person name="Wei J.T."/>
            <person name="Ye R.Z."/>
            <person name="Que T.C."/>
            <person name="Du C.H."/>
            <person name="Zhou Y.H."/>
            <person name="Cheng J.X."/>
            <person name="Dai P.F."/>
            <person name="Guo W.B."/>
            <person name="Han X.H."/>
            <person name="Huang E.J."/>
            <person name="Li L.F."/>
            <person name="Wei W."/>
            <person name="Gao Y.C."/>
            <person name="Liu J.Z."/>
            <person name="Shao H.Z."/>
            <person name="Wang X."/>
            <person name="Wang C.C."/>
            <person name="Yang T.C."/>
            <person name="Huo Q.B."/>
            <person name="Li W."/>
            <person name="Chen H.Y."/>
            <person name="Chen S.E."/>
            <person name="Zhou L.G."/>
            <person name="Ni X.B."/>
            <person name="Tian J.H."/>
            <person name="Sheng Y."/>
            <person name="Liu T."/>
            <person name="Pan Y.S."/>
            <person name="Xia L.Y."/>
            <person name="Li J."/>
            <person name="Zhao F."/>
            <person name="Cao W.C."/>
        </authorList>
    </citation>
    <scope>NUCLEOTIDE SEQUENCE [LARGE SCALE GENOMIC DNA]</scope>
    <source>
        <strain evidence="1">Iper-2018</strain>
    </source>
</reference>
<dbReference type="EMBL" id="JABSTQ010008386">
    <property type="protein sequence ID" value="KAG0434570.1"/>
    <property type="molecule type" value="Genomic_DNA"/>
</dbReference>
<sequence>MRTAENPVPFLRLGYDRKWFSTIDASRTPCGSAEMMEDPVRELAYQSDDASREITYSDAVRTAMCQARCFKL</sequence>
<evidence type="ECO:0000313" key="2">
    <source>
        <dbReference type="Proteomes" id="UP000805193"/>
    </source>
</evidence>